<reference evidence="2 3" key="1">
    <citation type="submission" date="2020-10" db="EMBL/GenBank/DDBJ databases">
        <title>Nocardioides sp. isolated from sludge.</title>
        <authorList>
            <person name="Zhang X."/>
        </authorList>
    </citation>
    <scope>NUCLEOTIDE SEQUENCE [LARGE SCALE GENOMIC DNA]</scope>
    <source>
        <strain evidence="2 3">Y6</strain>
    </source>
</reference>
<comment type="caution">
    <text evidence="2">The sequence shown here is derived from an EMBL/GenBank/DDBJ whole genome shotgun (WGS) entry which is preliminary data.</text>
</comment>
<dbReference type="EMBL" id="JADCSA010000008">
    <property type="protein sequence ID" value="MBE7324934.1"/>
    <property type="molecule type" value="Genomic_DNA"/>
</dbReference>
<name>A0ABR9RTL7_9ACTN</name>
<evidence type="ECO:0008006" key="4">
    <source>
        <dbReference type="Google" id="ProtNLM"/>
    </source>
</evidence>
<proteinExistence type="predicted"/>
<keyword evidence="3" id="KW-1185">Reference proteome</keyword>
<dbReference type="RefSeq" id="WP_193638270.1">
    <property type="nucleotide sequence ID" value="NZ_JADCSA010000008.1"/>
</dbReference>
<evidence type="ECO:0000313" key="2">
    <source>
        <dbReference type="EMBL" id="MBE7324934.1"/>
    </source>
</evidence>
<keyword evidence="1" id="KW-0472">Membrane</keyword>
<organism evidence="2 3">
    <name type="scientific">Nocardioides malaquae</name>
    <dbReference type="NCBI Taxonomy" id="2773426"/>
    <lineage>
        <taxon>Bacteria</taxon>
        <taxon>Bacillati</taxon>
        <taxon>Actinomycetota</taxon>
        <taxon>Actinomycetes</taxon>
        <taxon>Propionibacteriales</taxon>
        <taxon>Nocardioidaceae</taxon>
        <taxon>Nocardioides</taxon>
    </lineage>
</organism>
<feature type="transmembrane region" description="Helical" evidence="1">
    <location>
        <begin position="56"/>
        <end position="81"/>
    </location>
</feature>
<keyword evidence="1" id="KW-0812">Transmembrane</keyword>
<sequence length="115" mass="11702">MATLDSPSGPTVVHVRRSPRRVAWGSVLAVVLSVVVWVSGTWLLDASSLGSGDGLFGYNFAAAIYSAFVGVPLHGLVALFSGGSGGDAVFALVTIASAGVLLAPGWFAWDVLAGR</sequence>
<dbReference type="Proteomes" id="UP000756387">
    <property type="component" value="Unassembled WGS sequence"/>
</dbReference>
<feature type="transmembrane region" description="Helical" evidence="1">
    <location>
        <begin position="22"/>
        <end position="44"/>
    </location>
</feature>
<evidence type="ECO:0000313" key="3">
    <source>
        <dbReference type="Proteomes" id="UP000756387"/>
    </source>
</evidence>
<gene>
    <name evidence="2" type="ORF">IEQ44_09720</name>
</gene>
<feature type="transmembrane region" description="Helical" evidence="1">
    <location>
        <begin position="88"/>
        <end position="109"/>
    </location>
</feature>
<evidence type="ECO:0000256" key="1">
    <source>
        <dbReference type="SAM" id="Phobius"/>
    </source>
</evidence>
<keyword evidence="1" id="KW-1133">Transmembrane helix</keyword>
<protein>
    <recommendedName>
        <fullName evidence="4">Cell division protein FtsK</fullName>
    </recommendedName>
</protein>
<accession>A0ABR9RTL7</accession>